<reference evidence="3" key="2">
    <citation type="submission" date="2022-12" db="EMBL/GenBank/DDBJ databases">
        <authorList>
            <person name="Sun Q."/>
            <person name="Kim S."/>
        </authorList>
    </citation>
    <scope>NUCLEOTIDE SEQUENCE</scope>
    <source>
        <strain evidence="3">KCTC 12344</strain>
    </source>
</reference>
<proteinExistence type="predicted"/>
<comment type="caution">
    <text evidence="3">The sequence shown here is derived from an EMBL/GenBank/DDBJ whole genome shotgun (WGS) entry which is preliminary data.</text>
</comment>
<evidence type="ECO:0000256" key="1">
    <source>
        <dbReference type="SAM" id="MobiDB-lite"/>
    </source>
</evidence>
<accession>A0AA87YEW4</accession>
<evidence type="ECO:0000313" key="4">
    <source>
        <dbReference type="Proteomes" id="UP000619512"/>
    </source>
</evidence>
<feature type="region of interest" description="Disordered" evidence="1">
    <location>
        <begin position="27"/>
        <end position="51"/>
    </location>
</feature>
<feature type="signal peptide" evidence="2">
    <location>
        <begin position="1"/>
        <end position="29"/>
    </location>
</feature>
<keyword evidence="2" id="KW-0732">Signal</keyword>
<reference evidence="3" key="1">
    <citation type="journal article" date="2014" name="Int. J. Syst. Evol. Microbiol.">
        <title>Complete genome sequence of Corynebacterium casei LMG S-19264T (=DSM 44701T), isolated from a smear-ripened cheese.</title>
        <authorList>
            <consortium name="US DOE Joint Genome Institute (JGI-PGF)"/>
            <person name="Walter F."/>
            <person name="Albersmeier A."/>
            <person name="Kalinowski J."/>
            <person name="Ruckert C."/>
        </authorList>
    </citation>
    <scope>NUCLEOTIDE SEQUENCE</scope>
    <source>
        <strain evidence="3">KCTC 12344</strain>
    </source>
</reference>
<evidence type="ECO:0008006" key="5">
    <source>
        <dbReference type="Google" id="ProtNLM"/>
    </source>
</evidence>
<protein>
    <recommendedName>
        <fullName evidence="5">MSHA biogenesis protein MshK</fullName>
    </recommendedName>
</protein>
<evidence type="ECO:0000313" key="3">
    <source>
        <dbReference type="EMBL" id="GGY97191.1"/>
    </source>
</evidence>
<dbReference type="AlphaFoldDB" id="A0AA87YEW4"/>
<name>A0AA87YEW4_9BURK</name>
<dbReference type="EMBL" id="BMWW01000005">
    <property type="protein sequence ID" value="GGY97191.1"/>
    <property type="molecule type" value="Genomic_DNA"/>
</dbReference>
<gene>
    <name evidence="3" type="ORF">GCM10007388_33590</name>
</gene>
<dbReference type="Proteomes" id="UP000619512">
    <property type="component" value="Unassembled WGS sequence"/>
</dbReference>
<sequence>MPRQLTLLETMRTLFLMLACASCCAPADAQPTRPTTGNGDSSTAAAGPSGGRYVATITGRVGIAVVDRDKVELRDRTVYVNGRSFGRVPEVCEIRYVVSKEGATLYVVGQPRAAPAPRR</sequence>
<organism evidence="3 4">
    <name type="scientific">Pseudoduganella plicata</name>
    <dbReference type="NCBI Taxonomy" id="321984"/>
    <lineage>
        <taxon>Bacteria</taxon>
        <taxon>Pseudomonadati</taxon>
        <taxon>Pseudomonadota</taxon>
        <taxon>Betaproteobacteria</taxon>
        <taxon>Burkholderiales</taxon>
        <taxon>Oxalobacteraceae</taxon>
        <taxon>Telluria group</taxon>
        <taxon>Pseudoduganella</taxon>
    </lineage>
</organism>
<feature type="compositionally biased region" description="Polar residues" evidence="1">
    <location>
        <begin position="32"/>
        <end position="44"/>
    </location>
</feature>
<feature type="chain" id="PRO_5041637440" description="MSHA biogenesis protein MshK" evidence="2">
    <location>
        <begin position="30"/>
        <end position="119"/>
    </location>
</feature>
<evidence type="ECO:0000256" key="2">
    <source>
        <dbReference type="SAM" id="SignalP"/>
    </source>
</evidence>